<proteinExistence type="predicted"/>
<dbReference type="AlphaFoldDB" id="A0A2N0WF84"/>
<organism evidence="1 2">
    <name type="scientific">Acinetobacter proteolyticus</name>
    <dbReference type="NCBI Taxonomy" id="1776741"/>
    <lineage>
        <taxon>Bacteria</taxon>
        <taxon>Pseudomonadati</taxon>
        <taxon>Pseudomonadota</taxon>
        <taxon>Gammaproteobacteria</taxon>
        <taxon>Moraxellales</taxon>
        <taxon>Moraxellaceae</taxon>
        <taxon>Acinetobacter</taxon>
    </lineage>
</organism>
<accession>A0A2N0WF84</accession>
<protein>
    <submittedName>
        <fullName evidence="1">Uncharacterized protein</fullName>
    </submittedName>
</protein>
<name>A0A2N0WF84_9GAMM</name>
<evidence type="ECO:0000313" key="1">
    <source>
        <dbReference type="EMBL" id="PKF33541.1"/>
    </source>
</evidence>
<reference evidence="1 2" key="1">
    <citation type="submission" date="2017-12" db="EMBL/GenBank/DDBJ databases">
        <title>Draft Genome sequences of multiple microbial strains isolated from spacecraft associated surfaces.</title>
        <authorList>
            <person name="Seuylemezian A."/>
            <person name="Vaishampayan P."/>
            <person name="Venkateswaran K."/>
        </authorList>
    </citation>
    <scope>NUCLEOTIDE SEQUENCE [LARGE SCALE GENOMIC DNA]</scope>
    <source>
        <strain evidence="1 2">2P01AA</strain>
    </source>
</reference>
<dbReference type="EMBL" id="PISJ01000013">
    <property type="protein sequence ID" value="PKF33541.1"/>
    <property type="molecule type" value="Genomic_DNA"/>
</dbReference>
<dbReference type="Proteomes" id="UP000233553">
    <property type="component" value="Unassembled WGS sequence"/>
</dbReference>
<evidence type="ECO:0000313" key="2">
    <source>
        <dbReference type="Proteomes" id="UP000233553"/>
    </source>
</evidence>
<sequence>MLFTGVMKPNGRLTWLGKRFVKVKVSCSTHRIALVADAIINSDGTVVKDIVYREGDSVKWGDINMFYNKDEFYKIAKVCI</sequence>
<gene>
    <name evidence="1" type="ORF">CW311_11315</name>
</gene>
<comment type="caution">
    <text evidence="1">The sequence shown here is derived from an EMBL/GenBank/DDBJ whole genome shotgun (WGS) entry which is preliminary data.</text>
</comment>